<feature type="domain" description="Heavy metal binding" evidence="2">
    <location>
        <begin position="47"/>
        <end position="74"/>
    </location>
</feature>
<keyword evidence="4" id="KW-1185">Reference proteome</keyword>
<proteinExistence type="predicted"/>
<accession>A0A4Z0MEB9</accession>
<protein>
    <recommendedName>
        <fullName evidence="2">Heavy metal binding domain-containing protein</fullName>
    </recommendedName>
</protein>
<reference evidence="3 4" key="1">
    <citation type="submission" date="2019-04" db="EMBL/GenBank/DDBJ databases">
        <authorList>
            <person name="Feng G."/>
            <person name="Zhang J."/>
            <person name="Zhu H."/>
        </authorList>
    </citation>
    <scope>NUCLEOTIDE SEQUENCE [LARGE SCALE GENOMIC DNA]</scope>
    <source>
        <strain evidence="3 4">JCM 19491</strain>
    </source>
</reference>
<feature type="signal peptide" evidence="1">
    <location>
        <begin position="1"/>
        <end position="22"/>
    </location>
</feature>
<dbReference type="InterPro" id="IPR045800">
    <property type="entry name" value="HMBD"/>
</dbReference>
<organism evidence="3 4">
    <name type="scientific">Hymenobacter wooponensis</name>
    <dbReference type="NCBI Taxonomy" id="1525360"/>
    <lineage>
        <taxon>Bacteria</taxon>
        <taxon>Pseudomonadati</taxon>
        <taxon>Bacteroidota</taxon>
        <taxon>Cytophagia</taxon>
        <taxon>Cytophagales</taxon>
        <taxon>Hymenobacteraceae</taxon>
        <taxon>Hymenobacter</taxon>
    </lineage>
</organism>
<dbReference type="RefSeq" id="WP_135532541.1">
    <property type="nucleotide sequence ID" value="NZ_SRKZ01000007.1"/>
</dbReference>
<evidence type="ECO:0000313" key="3">
    <source>
        <dbReference type="EMBL" id="TGD77866.1"/>
    </source>
</evidence>
<dbReference type="GO" id="GO:0046872">
    <property type="term" value="F:metal ion binding"/>
    <property type="evidence" value="ECO:0007669"/>
    <property type="project" value="InterPro"/>
</dbReference>
<keyword evidence="1" id="KW-0732">Signal</keyword>
<comment type="caution">
    <text evidence="3">The sequence shown here is derived from an EMBL/GenBank/DDBJ whole genome shotgun (WGS) entry which is preliminary data.</text>
</comment>
<dbReference type="PROSITE" id="PS51257">
    <property type="entry name" value="PROKAR_LIPOPROTEIN"/>
    <property type="match status" value="1"/>
</dbReference>
<evidence type="ECO:0000313" key="4">
    <source>
        <dbReference type="Proteomes" id="UP000298284"/>
    </source>
</evidence>
<sequence>MRNTSWKSWVASGLVAMAAAFASCQQKPAEQTAAAPTATTPAKVAAYVCPMGCEGSASDKPGNCPVCGMELEPNPAAKATAAPTDSL</sequence>
<evidence type="ECO:0000259" key="2">
    <source>
        <dbReference type="Pfam" id="PF19335"/>
    </source>
</evidence>
<dbReference type="AlphaFoldDB" id="A0A4Z0MEB9"/>
<feature type="chain" id="PRO_5021432050" description="Heavy metal binding domain-containing protein" evidence="1">
    <location>
        <begin position="23"/>
        <end position="87"/>
    </location>
</feature>
<dbReference type="EMBL" id="SRKZ01000007">
    <property type="protein sequence ID" value="TGD77866.1"/>
    <property type="molecule type" value="Genomic_DNA"/>
</dbReference>
<dbReference type="Proteomes" id="UP000298284">
    <property type="component" value="Unassembled WGS sequence"/>
</dbReference>
<name>A0A4Z0MEB9_9BACT</name>
<evidence type="ECO:0000256" key="1">
    <source>
        <dbReference type="SAM" id="SignalP"/>
    </source>
</evidence>
<gene>
    <name evidence="3" type="ORF">EU557_21465</name>
</gene>
<dbReference type="Pfam" id="PF19335">
    <property type="entry name" value="HMBD"/>
    <property type="match status" value="1"/>
</dbReference>